<evidence type="ECO:0000259" key="4">
    <source>
        <dbReference type="PROSITE" id="PS50157"/>
    </source>
</evidence>
<dbReference type="PROSITE" id="PS00636">
    <property type="entry name" value="DNAJ_1"/>
    <property type="match status" value="1"/>
</dbReference>
<dbReference type="SUPFAM" id="SSF57667">
    <property type="entry name" value="beta-beta-alpha zinc fingers"/>
    <property type="match status" value="1"/>
</dbReference>
<keyword evidence="1" id="KW-0862">Zinc</keyword>
<reference evidence="5" key="1">
    <citation type="submission" date="2022-08" db="EMBL/GenBank/DDBJ databases">
        <title>Novel sulphate-reducing endosymbionts in the free-living metamonad Anaeramoeba.</title>
        <authorList>
            <person name="Jerlstrom-Hultqvist J."/>
            <person name="Cepicka I."/>
            <person name="Gallot-Lavallee L."/>
            <person name="Salas-Leiva D."/>
            <person name="Curtis B.A."/>
            <person name="Zahonova K."/>
            <person name="Pipaliya S."/>
            <person name="Dacks J."/>
            <person name="Roger A.J."/>
        </authorList>
    </citation>
    <scope>NUCLEOTIDE SEQUENCE</scope>
    <source>
        <strain evidence="5">Busselton2</strain>
    </source>
</reference>
<feature type="compositionally biased region" description="Low complexity" evidence="2">
    <location>
        <begin position="401"/>
        <end position="410"/>
    </location>
</feature>
<dbReference type="SMART" id="SM00271">
    <property type="entry name" value="DnaJ"/>
    <property type="match status" value="1"/>
</dbReference>
<dbReference type="PROSITE" id="PS00028">
    <property type="entry name" value="ZINC_FINGER_C2H2_1"/>
    <property type="match status" value="2"/>
</dbReference>
<dbReference type="InterPro" id="IPR003604">
    <property type="entry name" value="Matrin/U1-like-C_Znf_C2H2"/>
</dbReference>
<dbReference type="InterPro" id="IPR013087">
    <property type="entry name" value="Znf_C2H2_type"/>
</dbReference>
<dbReference type="InterPro" id="IPR051964">
    <property type="entry name" value="Chaperone_stress_response"/>
</dbReference>
<dbReference type="SMART" id="SM00355">
    <property type="entry name" value="ZnF_C2H2"/>
    <property type="match status" value="2"/>
</dbReference>
<dbReference type="EMBL" id="JANTQA010000070">
    <property type="protein sequence ID" value="KAJ3424762.1"/>
    <property type="molecule type" value="Genomic_DNA"/>
</dbReference>
<dbReference type="InterPro" id="IPR036236">
    <property type="entry name" value="Znf_C2H2_sf"/>
</dbReference>
<accession>A0AAV7Y883</accession>
<dbReference type="SMART" id="SM00451">
    <property type="entry name" value="ZnF_U1"/>
    <property type="match status" value="1"/>
</dbReference>
<dbReference type="PROSITE" id="PS50157">
    <property type="entry name" value="ZINC_FINGER_C2H2_2"/>
    <property type="match status" value="1"/>
</dbReference>
<feature type="compositionally biased region" description="Basic residues" evidence="2">
    <location>
        <begin position="447"/>
        <end position="467"/>
    </location>
</feature>
<dbReference type="InterPro" id="IPR054076">
    <property type="entry name" value="ZUO1-like_ZHD"/>
</dbReference>
<dbReference type="Pfam" id="PF12874">
    <property type="entry name" value="zf-met"/>
    <property type="match status" value="1"/>
</dbReference>
<dbReference type="Gene3D" id="1.10.287.110">
    <property type="entry name" value="DnaJ domain"/>
    <property type="match status" value="1"/>
</dbReference>
<evidence type="ECO:0000256" key="1">
    <source>
        <dbReference type="PROSITE-ProRule" id="PRU00042"/>
    </source>
</evidence>
<dbReference type="SUPFAM" id="SSF46565">
    <property type="entry name" value="Chaperone J-domain"/>
    <property type="match status" value="1"/>
</dbReference>
<evidence type="ECO:0000256" key="2">
    <source>
        <dbReference type="SAM" id="MobiDB-lite"/>
    </source>
</evidence>
<dbReference type="InterPro" id="IPR001623">
    <property type="entry name" value="DnaJ_domain"/>
</dbReference>
<organism evidence="5 6">
    <name type="scientific">Anaeramoeba flamelloides</name>
    <dbReference type="NCBI Taxonomy" id="1746091"/>
    <lineage>
        <taxon>Eukaryota</taxon>
        <taxon>Metamonada</taxon>
        <taxon>Anaeramoebidae</taxon>
        <taxon>Anaeramoeba</taxon>
    </lineage>
</organism>
<dbReference type="PANTHER" id="PTHR44029">
    <property type="entry name" value="DNAJ HOMOLOG SUBFAMILY C MEMBER 21"/>
    <property type="match status" value="1"/>
</dbReference>
<evidence type="ECO:0000313" key="6">
    <source>
        <dbReference type="Proteomes" id="UP001146793"/>
    </source>
</evidence>
<dbReference type="PANTHER" id="PTHR44029:SF1">
    <property type="entry name" value="DNAJ HOMOLOG SUBFAMILY C MEMBER 21"/>
    <property type="match status" value="1"/>
</dbReference>
<dbReference type="AlphaFoldDB" id="A0AAV7Y883"/>
<sequence length="541" mass="65008">MSKPKPQECYYEVLGVEKSATTIEIKKSYRKLVVKHHPDKVKEESLKKQAVENFKKIHNAYQVLSDPDAREFYDKHRDEILKGVDPEDFGKETTGIQIWTYFKSTCFKGFDNEDPKGFWGVYSHLFATLDQEEEAEEKIDEYHYDMPKFGNNESDEEEVLEFYRIWSKFTTKKTFVWVEPFDLSESTSRDHKRWMLKHNKKKRQLARKVFNEKVRALVTIVKKRDPRISRIQKNEILKKQEQMKEQRINQKKMKKISKEIYQKELEKETNELDSRFSKMTVEELSLYNEYQQKEQKLQQKKTQKKQNKYCPICKKSFRSENQWINHLRSKKHKSNVSDLMKLLEKGKVTNLSQKQITNAMEFLKEQGQEWKKKIEQLESRKKKSQQSETDSGDLKQRILKTNDINSTTIENENENENKNSIQTGGNENEILNENGIEKKNLHEGSKHMSKSQKKRLRQQRKQKKNKKYLNLDDEEMKKKQEEKLQKEELRRQKKLLRKQKRKAKKTKTKNNDFTCKVCSQEFKTRTQLFQHLKQLGHHSNF</sequence>
<dbReference type="GO" id="GO:0008270">
    <property type="term" value="F:zinc ion binding"/>
    <property type="evidence" value="ECO:0007669"/>
    <property type="project" value="UniProtKB-KW"/>
</dbReference>
<dbReference type="CDD" id="cd06257">
    <property type="entry name" value="DnaJ"/>
    <property type="match status" value="1"/>
</dbReference>
<dbReference type="PROSITE" id="PS50076">
    <property type="entry name" value="DNAJ_2"/>
    <property type="match status" value="1"/>
</dbReference>
<feature type="domain" description="C2H2-type" evidence="4">
    <location>
        <begin position="513"/>
        <end position="541"/>
    </location>
</feature>
<protein>
    <submittedName>
        <fullName evidence="5">DNAj</fullName>
    </submittedName>
</protein>
<dbReference type="Proteomes" id="UP001146793">
    <property type="component" value="Unassembled WGS sequence"/>
</dbReference>
<dbReference type="Pfam" id="PF00096">
    <property type="entry name" value="zf-C2H2"/>
    <property type="match status" value="1"/>
</dbReference>
<evidence type="ECO:0000259" key="3">
    <source>
        <dbReference type="PROSITE" id="PS50076"/>
    </source>
</evidence>
<feature type="region of interest" description="Disordered" evidence="2">
    <location>
        <begin position="377"/>
        <end position="427"/>
    </location>
</feature>
<dbReference type="Pfam" id="PF21884">
    <property type="entry name" value="ZUO1-like_ZHD"/>
    <property type="match status" value="1"/>
</dbReference>
<dbReference type="InterPro" id="IPR036869">
    <property type="entry name" value="J_dom_sf"/>
</dbReference>
<keyword evidence="1" id="KW-0479">Metal-binding</keyword>
<proteinExistence type="predicted"/>
<name>A0AAV7Y883_9EUKA</name>
<comment type="caution">
    <text evidence="5">The sequence shown here is derived from an EMBL/GenBank/DDBJ whole genome shotgun (WGS) entry which is preliminary data.</text>
</comment>
<dbReference type="InterPro" id="IPR018253">
    <property type="entry name" value="DnaJ_domain_CS"/>
</dbReference>
<evidence type="ECO:0000313" key="5">
    <source>
        <dbReference type="EMBL" id="KAJ3424762.1"/>
    </source>
</evidence>
<dbReference type="PRINTS" id="PR00625">
    <property type="entry name" value="JDOMAIN"/>
</dbReference>
<dbReference type="Pfam" id="PF00226">
    <property type="entry name" value="DnaJ"/>
    <property type="match status" value="1"/>
</dbReference>
<feature type="region of interest" description="Disordered" evidence="2">
    <location>
        <begin position="441"/>
        <end position="477"/>
    </location>
</feature>
<keyword evidence="1" id="KW-0863">Zinc-finger</keyword>
<gene>
    <name evidence="5" type="ORF">M0812_27187</name>
</gene>
<dbReference type="GO" id="GO:0003676">
    <property type="term" value="F:nucleic acid binding"/>
    <property type="evidence" value="ECO:0007669"/>
    <property type="project" value="InterPro"/>
</dbReference>
<feature type="domain" description="J" evidence="3">
    <location>
        <begin position="9"/>
        <end position="77"/>
    </location>
</feature>
<feature type="compositionally biased region" description="Low complexity" evidence="2">
    <location>
        <begin position="418"/>
        <end position="427"/>
    </location>
</feature>
<dbReference type="GO" id="GO:0005737">
    <property type="term" value="C:cytoplasm"/>
    <property type="evidence" value="ECO:0007669"/>
    <property type="project" value="TreeGrafter"/>
</dbReference>
<dbReference type="Gene3D" id="3.30.160.60">
    <property type="entry name" value="Classic Zinc Finger"/>
    <property type="match status" value="1"/>
</dbReference>